<evidence type="ECO:0000256" key="3">
    <source>
        <dbReference type="PROSITE-ProRule" id="PRU00284"/>
    </source>
</evidence>
<dbReference type="EMBL" id="JBHRYJ010000008">
    <property type="protein sequence ID" value="MFC3678271.1"/>
    <property type="molecule type" value="Genomic_DNA"/>
</dbReference>
<dbReference type="Pfam" id="PF00015">
    <property type="entry name" value="MCPsignal"/>
    <property type="match status" value="1"/>
</dbReference>
<keyword evidence="6" id="KW-0812">Transmembrane</keyword>
<feature type="coiled-coil region" evidence="4">
    <location>
        <begin position="259"/>
        <end position="286"/>
    </location>
</feature>
<evidence type="ECO:0000259" key="7">
    <source>
        <dbReference type="PROSITE" id="PS50111"/>
    </source>
</evidence>
<keyword evidence="4" id="KW-0175">Coiled coil</keyword>
<keyword evidence="6" id="KW-0472">Membrane</keyword>
<sequence length="682" mass="71855">MSNIKIGTRVIAVLLIFTAGLIGVAWVGFNGLHVYDRSVQDMKGMSVRSVLALKINMAISDSAATARTIYAGKDARDISKQTDELLAITGGIEKLIPLYEASQPPGSQQAFQARKAMMEEFVRYRREIARLATGQGAAAAEAYGNSPEGNALRARLGKDLDDAVERNDKGIEAVMQRLHVFIEEESVLLLSLSALIILLSLSAGFGISLFTITRPINKLATGMRTLADGDTGVEVFGARRKDEIGVMAKTVQVFKDNMIARARAEADIAEQRRVAEEQRAARETRERKAIEEISALCDKVSDGDLGTRLNEADKEGFLLTISQQLNTLTGMLGEITGELATVTGGMADGDLTSSVRGSYRGVFGTLKDSVNAMADKLRDFAAKLNESAGTVSEAAAEISTGSQDLAQRTESQAASIEETAASMHEITATVKQNADNAQAASQLATTARDAADKGGTVMTNVVGAMGQIETSAGKISDIVGLIDEIAFQTNLLALNASVEAARAGEAGKGFAVVAQEVRSLAQRSADASKDIKALIIASNSQVREGGKLVGQAGESLGEIVSAVKKVSDIVSEIAAASREQATGLEQINTAVATMDEMTQRNGALVEETSASAQSLSEQARQLADLVGFFHTGAAAPARKATVQTARTTASVTPLRKPAAKPAAALKKTGQTAEAADANWQEF</sequence>
<dbReference type="SUPFAM" id="SSF58104">
    <property type="entry name" value="Methyl-accepting chemotaxis protein (MCP) signaling domain"/>
    <property type="match status" value="1"/>
</dbReference>
<gene>
    <name evidence="9" type="ORF">ACFOOQ_22190</name>
</gene>
<feature type="region of interest" description="Disordered" evidence="5">
    <location>
        <begin position="646"/>
        <end position="682"/>
    </location>
</feature>
<keyword evidence="6" id="KW-1133">Transmembrane helix</keyword>
<evidence type="ECO:0000256" key="4">
    <source>
        <dbReference type="SAM" id="Coils"/>
    </source>
</evidence>
<keyword evidence="10" id="KW-1185">Reference proteome</keyword>
<evidence type="ECO:0000256" key="5">
    <source>
        <dbReference type="SAM" id="MobiDB-lite"/>
    </source>
</evidence>
<dbReference type="CDD" id="cd11386">
    <property type="entry name" value="MCP_signal"/>
    <property type="match status" value="1"/>
</dbReference>
<feature type="domain" description="HAMP" evidence="8">
    <location>
        <begin position="210"/>
        <end position="263"/>
    </location>
</feature>
<feature type="transmembrane region" description="Helical" evidence="6">
    <location>
        <begin position="187"/>
        <end position="210"/>
    </location>
</feature>
<dbReference type="InterPro" id="IPR051310">
    <property type="entry name" value="MCP_chemotaxis"/>
</dbReference>
<dbReference type="RefSeq" id="WP_379729891.1">
    <property type="nucleotide sequence ID" value="NZ_JBHRYJ010000008.1"/>
</dbReference>
<name>A0ABV7VNZ7_9PROT</name>
<evidence type="ECO:0000256" key="1">
    <source>
        <dbReference type="ARBA" id="ARBA00022481"/>
    </source>
</evidence>
<protein>
    <submittedName>
        <fullName evidence="9">Methyl-accepting chemotaxis protein</fullName>
    </submittedName>
</protein>
<dbReference type="SMART" id="SM00304">
    <property type="entry name" value="HAMP"/>
    <property type="match status" value="2"/>
</dbReference>
<dbReference type="InterPro" id="IPR003660">
    <property type="entry name" value="HAMP_dom"/>
</dbReference>
<dbReference type="Gene3D" id="1.10.8.500">
    <property type="entry name" value="HAMP domain in histidine kinase"/>
    <property type="match status" value="1"/>
</dbReference>
<organism evidence="9 10">
    <name type="scientific">Ferrovibrio xuzhouensis</name>
    <dbReference type="NCBI Taxonomy" id="1576914"/>
    <lineage>
        <taxon>Bacteria</taxon>
        <taxon>Pseudomonadati</taxon>
        <taxon>Pseudomonadota</taxon>
        <taxon>Alphaproteobacteria</taxon>
        <taxon>Rhodospirillales</taxon>
        <taxon>Rhodospirillaceae</taxon>
        <taxon>Ferrovibrio</taxon>
    </lineage>
</organism>
<comment type="caution">
    <text evidence="9">The sequence shown here is derived from an EMBL/GenBank/DDBJ whole genome shotgun (WGS) entry which is preliminary data.</text>
</comment>
<evidence type="ECO:0000259" key="8">
    <source>
        <dbReference type="PROSITE" id="PS50885"/>
    </source>
</evidence>
<dbReference type="Pfam" id="PF00672">
    <property type="entry name" value="HAMP"/>
    <property type="match status" value="1"/>
</dbReference>
<comment type="similarity">
    <text evidence="2">Belongs to the methyl-accepting chemotaxis (MCP) protein family.</text>
</comment>
<dbReference type="PANTHER" id="PTHR43531:SF14">
    <property type="entry name" value="METHYL-ACCEPTING CHEMOTAXIS PROTEIN I-RELATED"/>
    <property type="match status" value="1"/>
</dbReference>
<feature type="transmembrane region" description="Helical" evidence="6">
    <location>
        <begin position="6"/>
        <end position="29"/>
    </location>
</feature>
<dbReference type="InterPro" id="IPR004089">
    <property type="entry name" value="MCPsignal_dom"/>
</dbReference>
<keyword evidence="3" id="KW-0807">Transducer</keyword>
<evidence type="ECO:0000313" key="9">
    <source>
        <dbReference type="EMBL" id="MFC3678271.1"/>
    </source>
</evidence>
<keyword evidence="1" id="KW-0488">Methylation</keyword>
<evidence type="ECO:0000256" key="2">
    <source>
        <dbReference type="ARBA" id="ARBA00029447"/>
    </source>
</evidence>
<dbReference type="SMART" id="SM00283">
    <property type="entry name" value="MA"/>
    <property type="match status" value="1"/>
</dbReference>
<dbReference type="PROSITE" id="PS50111">
    <property type="entry name" value="CHEMOTAXIS_TRANSDUC_2"/>
    <property type="match status" value="1"/>
</dbReference>
<feature type="domain" description="HAMP" evidence="8">
    <location>
        <begin position="338"/>
        <end position="382"/>
    </location>
</feature>
<proteinExistence type="inferred from homology"/>
<accession>A0ABV7VNZ7</accession>
<feature type="domain" description="Methyl-accepting transducer" evidence="7">
    <location>
        <begin position="387"/>
        <end position="616"/>
    </location>
</feature>
<evidence type="ECO:0000313" key="10">
    <source>
        <dbReference type="Proteomes" id="UP001595711"/>
    </source>
</evidence>
<dbReference type="Proteomes" id="UP001595711">
    <property type="component" value="Unassembled WGS sequence"/>
</dbReference>
<evidence type="ECO:0000256" key="6">
    <source>
        <dbReference type="SAM" id="Phobius"/>
    </source>
</evidence>
<dbReference type="Gene3D" id="1.10.287.950">
    <property type="entry name" value="Methyl-accepting chemotaxis protein"/>
    <property type="match status" value="1"/>
</dbReference>
<dbReference type="SUPFAM" id="SSF158472">
    <property type="entry name" value="HAMP domain-like"/>
    <property type="match status" value="1"/>
</dbReference>
<reference evidence="10" key="1">
    <citation type="journal article" date="2019" name="Int. J. Syst. Evol. Microbiol.">
        <title>The Global Catalogue of Microorganisms (GCM) 10K type strain sequencing project: providing services to taxonomists for standard genome sequencing and annotation.</title>
        <authorList>
            <consortium name="The Broad Institute Genomics Platform"/>
            <consortium name="The Broad Institute Genome Sequencing Center for Infectious Disease"/>
            <person name="Wu L."/>
            <person name="Ma J."/>
        </authorList>
    </citation>
    <scope>NUCLEOTIDE SEQUENCE [LARGE SCALE GENOMIC DNA]</scope>
    <source>
        <strain evidence="10">KCTC 42182</strain>
    </source>
</reference>
<dbReference type="CDD" id="cd06225">
    <property type="entry name" value="HAMP"/>
    <property type="match status" value="1"/>
</dbReference>
<dbReference type="PROSITE" id="PS50885">
    <property type="entry name" value="HAMP"/>
    <property type="match status" value="2"/>
</dbReference>
<dbReference type="PANTHER" id="PTHR43531">
    <property type="entry name" value="PROTEIN ICFG"/>
    <property type="match status" value="1"/>
</dbReference>
<feature type="compositionally biased region" description="Low complexity" evidence="5">
    <location>
        <begin position="653"/>
        <end position="667"/>
    </location>
</feature>